<keyword evidence="2" id="KW-0732">Signal</keyword>
<dbReference type="EMBL" id="JAYWIO010000006">
    <property type="protein sequence ID" value="KAK7255232.1"/>
    <property type="molecule type" value="Genomic_DNA"/>
</dbReference>
<dbReference type="GO" id="GO:0006508">
    <property type="term" value="P:proteolysis"/>
    <property type="evidence" value="ECO:0007669"/>
    <property type="project" value="UniProtKB-KW"/>
</dbReference>
<organism evidence="4 5">
    <name type="scientific">Crotalaria pallida</name>
    <name type="common">Smooth rattlebox</name>
    <name type="synonym">Crotalaria striata</name>
    <dbReference type="NCBI Taxonomy" id="3830"/>
    <lineage>
        <taxon>Eukaryota</taxon>
        <taxon>Viridiplantae</taxon>
        <taxon>Streptophyta</taxon>
        <taxon>Embryophyta</taxon>
        <taxon>Tracheophyta</taxon>
        <taxon>Spermatophyta</taxon>
        <taxon>Magnoliopsida</taxon>
        <taxon>eudicotyledons</taxon>
        <taxon>Gunneridae</taxon>
        <taxon>Pentapetalae</taxon>
        <taxon>rosids</taxon>
        <taxon>fabids</taxon>
        <taxon>Fabales</taxon>
        <taxon>Fabaceae</taxon>
        <taxon>Papilionoideae</taxon>
        <taxon>50 kb inversion clade</taxon>
        <taxon>genistoids sensu lato</taxon>
        <taxon>core genistoids</taxon>
        <taxon>Crotalarieae</taxon>
        <taxon>Crotalaria</taxon>
    </lineage>
</organism>
<protein>
    <submittedName>
        <fullName evidence="4">Uncharacterized protein</fullName>
    </submittedName>
</protein>
<keyword evidence="1" id="KW-0645">Protease</keyword>
<proteinExistence type="predicted"/>
<sequence length="225" mass="24981">MTTDAVTDCIMEMIMKRQAISHMIWFISPLSDLVPNIPSNEHIMMKHKMGTVQLSYFDPNSSSTSSSISCSAKRCSSGFTRCNDNRCGYRLHYGDDNETSGNFTSDLVQLSYFDPNSSSTSSSISCSAKRCSSGFTRCNDNRCGYILHYGDDNETSGNFTSDLVQLSYFDPNSSSTSSSISCSAKRCSSGFTRCNDNRCGYRLHYRDDNETSGNFTSDLVHFTSI</sequence>
<evidence type="ECO:0000256" key="2">
    <source>
        <dbReference type="ARBA" id="ARBA00022729"/>
    </source>
</evidence>
<reference evidence="4 5" key="1">
    <citation type="submission" date="2024-01" db="EMBL/GenBank/DDBJ databases">
        <title>The genomes of 5 underutilized Papilionoideae crops provide insights into root nodulation and disease resistanc.</title>
        <authorList>
            <person name="Yuan L."/>
        </authorList>
    </citation>
    <scope>NUCLEOTIDE SEQUENCE [LARGE SCALE GENOMIC DNA]</scope>
    <source>
        <strain evidence="4">ZHUSHIDOU_FW_LH</strain>
        <tissue evidence="4">Leaf</tissue>
    </source>
</reference>
<accession>A0AAN9HV75</accession>
<dbReference type="InterPro" id="IPR001461">
    <property type="entry name" value="Aspartic_peptidase_A1"/>
</dbReference>
<dbReference type="Gene3D" id="2.40.70.10">
    <property type="entry name" value="Acid Proteases"/>
    <property type="match status" value="3"/>
</dbReference>
<evidence type="ECO:0000313" key="5">
    <source>
        <dbReference type="Proteomes" id="UP001372338"/>
    </source>
</evidence>
<dbReference type="GO" id="GO:0004190">
    <property type="term" value="F:aspartic-type endopeptidase activity"/>
    <property type="evidence" value="ECO:0007669"/>
    <property type="project" value="InterPro"/>
</dbReference>
<dbReference type="SUPFAM" id="SSF50630">
    <property type="entry name" value="Acid proteases"/>
    <property type="match status" value="3"/>
</dbReference>
<dbReference type="PANTHER" id="PTHR13683">
    <property type="entry name" value="ASPARTYL PROTEASES"/>
    <property type="match status" value="1"/>
</dbReference>
<dbReference type="PANTHER" id="PTHR13683:SF375">
    <property type="entry name" value="PEPTIDASE A1 DOMAIN-CONTAINING PROTEIN"/>
    <property type="match status" value="1"/>
</dbReference>
<dbReference type="InterPro" id="IPR021109">
    <property type="entry name" value="Peptidase_aspartic_dom_sf"/>
</dbReference>
<keyword evidence="3" id="KW-0378">Hydrolase</keyword>
<dbReference type="Proteomes" id="UP001372338">
    <property type="component" value="Unassembled WGS sequence"/>
</dbReference>
<evidence type="ECO:0000313" key="4">
    <source>
        <dbReference type="EMBL" id="KAK7255232.1"/>
    </source>
</evidence>
<evidence type="ECO:0000256" key="1">
    <source>
        <dbReference type="ARBA" id="ARBA00022670"/>
    </source>
</evidence>
<gene>
    <name evidence="4" type="ORF">RIF29_28638</name>
</gene>
<dbReference type="AlphaFoldDB" id="A0AAN9HV75"/>
<name>A0AAN9HV75_CROPI</name>
<evidence type="ECO:0000256" key="3">
    <source>
        <dbReference type="ARBA" id="ARBA00022801"/>
    </source>
</evidence>
<keyword evidence="5" id="KW-1185">Reference proteome</keyword>
<comment type="caution">
    <text evidence="4">The sequence shown here is derived from an EMBL/GenBank/DDBJ whole genome shotgun (WGS) entry which is preliminary data.</text>
</comment>